<evidence type="ECO:0000259" key="1">
    <source>
        <dbReference type="Pfam" id="PF04993"/>
    </source>
</evidence>
<organism evidence="2 3">
    <name type="scientific">Pedobacter nutrimenti</name>
    <dbReference type="NCBI Taxonomy" id="1241337"/>
    <lineage>
        <taxon>Bacteria</taxon>
        <taxon>Pseudomonadati</taxon>
        <taxon>Bacteroidota</taxon>
        <taxon>Sphingobacteriia</taxon>
        <taxon>Sphingobacteriales</taxon>
        <taxon>Sphingobacteriaceae</taxon>
        <taxon>Pedobacter</taxon>
    </lineage>
</organism>
<dbReference type="OrthoDB" id="214902at2"/>
<name>A0A318UBJ8_9SPHI</name>
<dbReference type="Gene3D" id="3.30.1460.30">
    <property type="entry name" value="YgaC/TfoX-N like chaperone"/>
    <property type="match status" value="1"/>
</dbReference>
<dbReference type="Proteomes" id="UP000248198">
    <property type="component" value="Unassembled WGS sequence"/>
</dbReference>
<dbReference type="AlphaFoldDB" id="A0A318UBJ8"/>
<evidence type="ECO:0000313" key="2">
    <source>
        <dbReference type="EMBL" id="PYF72913.1"/>
    </source>
</evidence>
<comment type="caution">
    <text evidence="2">The sequence shown here is derived from an EMBL/GenBank/DDBJ whole genome shotgun (WGS) entry which is preliminary data.</text>
</comment>
<keyword evidence="3" id="KW-1185">Reference proteome</keyword>
<reference evidence="2 3" key="1">
    <citation type="submission" date="2018-06" db="EMBL/GenBank/DDBJ databases">
        <title>Genomic Encyclopedia of Archaeal and Bacterial Type Strains, Phase II (KMG-II): from individual species to whole genera.</title>
        <authorList>
            <person name="Goeker M."/>
        </authorList>
    </citation>
    <scope>NUCLEOTIDE SEQUENCE [LARGE SCALE GENOMIC DNA]</scope>
    <source>
        <strain evidence="2 3">DSM 27372</strain>
    </source>
</reference>
<dbReference type="InterPro" id="IPR007076">
    <property type="entry name" value="TfoX_N"/>
</dbReference>
<dbReference type="Pfam" id="PF04993">
    <property type="entry name" value="TfoX_N"/>
    <property type="match status" value="1"/>
</dbReference>
<gene>
    <name evidence="2" type="ORF">B0O44_105287</name>
</gene>
<accession>A0A318UBJ8</accession>
<dbReference type="EMBL" id="QKLU01000005">
    <property type="protein sequence ID" value="PYF72913.1"/>
    <property type="molecule type" value="Genomic_DNA"/>
</dbReference>
<evidence type="ECO:0000313" key="3">
    <source>
        <dbReference type="Proteomes" id="UP000248198"/>
    </source>
</evidence>
<dbReference type="SUPFAM" id="SSF159894">
    <property type="entry name" value="YgaC/TfoX-N like"/>
    <property type="match status" value="1"/>
</dbReference>
<feature type="domain" description="TfoX N-terminal" evidence="1">
    <location>
        <begin position="15"/>
        <end position="101"/>
    </location>
</feature>
<proteinExistence type="predicted"/>
<sequence length="114" mass="13530">MAYDELFANRIREALFELRDCEEKRMFGGLCFMLEEKMLVCIRENDLLCRIGKSQAELELQNDSCRQMISRGKVMKDFVYVDTIEVKTSHDLQYWITLALNFHQENKIVKNKKA</sequence>
<dbReference type="RefSeq" id="WP_110832787.1">
    <property type="nucleotide sequence ID" value="NZ_QKLU01000005.1"/>
</dbReference>
<protein>
    <submittedName>
        <fullName evidence="2">TfoX-like protein</fullName>
    </submittedName>
</protein>